<reference evidence="4" key="1">
    <citation type="journal article" date="2019" name="Int. J. Syst. Evol. Microbiol.">
        <title>The Global Catalogue of Microorganisms (GCM) 10K type strain sequencing project: providing services to taxonomists for standard genome sequencing and annotation.</title>
        <authorList>
            <consortium name="The Broad Institute Genomics Platform"/>
            <consortium name="The Broad Institute Genome Sequencing Center for Infectious Disease"/>
            <person name="Wu L."/>
            <person name="Ma J."/>
        </authorList>
    </citation>
    <scope>NUCLEOTIDE SEQUENCE [LARGE SCALE GENOMIC DNA]</scope>
    <source>
        <strain evidence="4">JCM 31406</strain>
    </source>
</reference>
<feature type="signal peptide" evidence="1">
    <location>
        <begin position="1"/>
        <end position="20"/>
    </location>
</feature>
<dbReference type="InterPro" id="IPR000782">
    <property type="entry name" value="FAS1_domain"/>
</dbReference>
<comment type="caution">
    <text evidence="3">The sequence shown here is derived from an EMBL/GenBank/DDBJ whole genome shotgun (WGS) entry which is preliminary data.</text>
</comment>
<keyword evidence="1" id="KW-0732">Signal</keyword>
<dbReference type="Proteomes" id="UP000620633">
    <property type="component" value="Unassembled WGS sequence"/>
</dbReference>
<evidence type="ECO:0000259" key="2">
    <source>
        <dbReference type="PROSITE" id="PS50213"/>
    </source>
</evidence>
<dbReference type="PANTHER" id="PTHR10900">
    <property type="entry name" value="PERIOSTIN-RELATED"/>
    <property type="match status" value="1"/>
</dbReference>
<dbReference type="SMART" id="SM00554">
    <property type="entry name" value="FAS1"/>
    <property type="match status" value="3"/>
</dbReference>
<feature type="domain" description="FAS1" evidence="2">
    <location>
        <begin position="35"/>
        <end position="164"/>
    </location>
</feature>
<dbReference type="InterPro" id="IPR050904">
    <property type="entry name" value="Adhesion/Biosynth-related"/>
</dbReference>
<protein>
    <recommendedName>
        <fullName evidence="2">FAS1 domain-containing protein</fullName>
    </recommendedName>
</protein>
<accession>A0ABQ2SU24</accession>
<evidence type="ECO:0000256" key="1">
    <source>
        <dbReference type="SAM" id="SignalP"/>
    </source>
</evidence>
<dbReference type="InterPro" id="IPR036378">
    <property type="entry name" value="FAS1_dom_sf"/>
</dbReference>
<dbReference type="PANTHER" id="PTHR10900:SF77">
    <property type="entry name" value="FI19380P1"/>
    <property type="match status" value="1"/>
</dbReference>
<dbReference type="Pfam" id="PF02469">
    <property type="entry name" value="Fasciclin"/>
    <property type="match status" value="3"/>
</dbReference>
<proteinExistence type="predicted"/>
<organism evidence="3 4">
    <name type="scientific">Deinococcus knuensis</name>
    <dbReference type="NCBI Taxonomy" id="1837380"/>
    <lineage>
        <taxon>Bacteria</taxon>
        <taxon>Thermotogati</taxon>
        <taxon>Deinococcota</taxon>
        <taxon>Deinococci</taxon>
        <taxon>Deinococcales</taxon>
        <taxon>Deinococcaceae</taxon>
        <taxon>Deinococcus</taxon>
    </lineage>
</organism>
<sequence>MKKQTSFITLSLMLATPALAGGAGAPAARPAPAACMTIAQIVAKDPNFSTLATALEAAGLTNTLKSGSYTVFAPTNAAFAKLPSDTLAMALNDTDLLRSILLYHVVPGKVSAKQVMGMTSGMTAQGGSFLVTMNGGKVMIDNATVTKADMIACNGIVHVIDTVLMPAMDTSMEGAADTAEPVMAEPVMAEPVAAEPVMAEPVATAPASVDLMSIPATPMGMTGTMTTTTDTTTMTDTTVAAPEGDMAMGDMMTEGTTLYDMIVADERFSTLRDLISDAELTEVLMTTDYTVFAPTNEAFENVNAEQLALIASNPDVLKQVLLYHVVSGKLNNEDLSAATQLRSAEGESLNLSVDGTVQMVNTAMVDGPAIEASNGNIYAINELLLPPELVIPEMPADDAMEMTDATMADTTVATTDTTTATVSTTTTTEMAPAMTGNALVDALSQPQFSTLLSLVQKADLVGALTASDVTVFAPTNDAFAKVPAATLDALMASPDALKQVLLFHVVSGRVVDDGLKVSQLRSLEGSSIDLKMEGTTMMAGVLNGNDLMGGTYSTRIDAGNSVIYPIDSVLLPPTLK</sequence>
<evidence type="ECO:0000313" key="4">
    <source>
        <dbReference type="Proteomes" id="UP000620633"/>
    </source>
</evidence>
<feature type="chain" id="PRO_5046891543" description="FAS1 domain-containing protein" evidence="1">
    <location>
        <begin position="21"/>
        <end position="576"/>
    </location>
</feature>
<name>A0ABQ2SU24_9DEIO</name>
<dbReference type="RefSeq" id="WP_189103871.1">
    <property type="nucleotide sequence ID" value="NZ_BMQO01000027.1"/>
</dbReference>
<feature type="domain" description="FAS1" evidence="2">
    <location>
        <begin position="435"/>
        <end position="570"/>
    </location>
</feature>
<dbReference type="EMBL" id="BMQO01000027">
    <property type="protein sequence ID" value="GGS40363.1"/>
    <property type="molecule type" value="Genomic_DNA"/>
</dbReference>
<gene>
    <name evidence="3" type="ORF">GCM10008961_34720</name>
</gene>
<dbReference type="Gene3D" id="2.30.180.10">
    <property type="entry name" value="FAS1 domain"/>
    <property type="match status" value="3"/>
</dbReference>
<feature type="domain" description="FAS1" evidence="2">
    <location>
        <begin position="255"/>
        <end position="384"/>
    </location>
</feature>
<dbReference type="PROSITE" id="PS50213">
    <property type="entry name" value="FAS1"/>
    <property type="match status" value="3"/>
</dbReference>
<keyword evidence="4" id="KW-1185">Reference proteome</keyword>
<dbReference type="SUPFAM" id="SSF82153">
    <property type="entry name" value="FAS1 domain"/>
    <property type="match status" value="3"/>
</dbReference>
<evidence type="ECO:0000313" key="3">
    <source>
        <dbReference type="EMBL" id="GGS40363.1"/>
    </source>
</evidence>